<evidence type="ECO:0000256" key="6">
    <source>
        <dbReference type="SAM" id="Coils"/>
    </source>
</evidence>
<reference evidence="8 9" key="1">
    <citation type="journal article" date="2020" name="Nat. Commun.">
        <title>Genome of Tripterygium wilfordii and identification of cytochrome P450 involved in triptolide biosynthesis.</title>
        <authorList>
            <person name="Tu L."/>
            <person name="Su P."/>
            <person name="Zhang Z."/>
            <person name="Gao L."/>
            <person name="Wang J."/>
            <person name="Hu T."/>
            <person name="Zhou J."/>
            <person name="Zhang Y."/>
            <person name="Zhao Y."/>
            <person name="Liu Y."/>
            <person name="Song Y."/>
            <person name="Tong Y."/>
            <person name="Lu Y."/>
            <person name="Yang J."/>
            <person name="Xu C."/>
            <person name="Jia M."/>
            <person name="Peters R.J."/>
            <person name="Huang L."/>
            <person name="Gao W."/>
        </authorList>
    </citation>
    <scope>NUCLEOTIDE SEQUENCE [LARGE SCALE GENOMIC DNA]</scope>
    <source>
        <strain evidence="9">cv. XIE 37</strain>
        <tissue evidence="8">Leaf</tissue>
    </source>
</reference>
<dbReference type="FunFam" id="3.40.1810.10:FF:000006">
    <property type="entry name" value="Agamous-like MADS-box protein AGL62"/>
    <property type="match status" value="1"/>
</dbReference>
<dbReference type="GO" id="GO:0046983">
    <property type="term" value="F:protein dimerization activity"/>
    <property type="evidence" value="ECO:0007669"/>
    <property type="project" value="InterPro"/>
</dbReference>
<dbReference type="InterPro" id="IPR002100">
    <property type="entry name" value="TF_MADSbox"/>
</dbReference>
<dbReference type="PROSITE" id="PS50066">
    <property type="entry name" value="MADS_BOX_2"/>
    <property type="match status" value="1"/>
</dbReference>
<dbReference type="InterPro" id="IPR036879">
    <property type="entry name" value="TF_MADSbox_sf"/>
</dbReference>
<dbReference type="GO" id="GO:0000978">
    <property type="term" value="F:RNA polymerase II cis-regulatory region sequence-specific DNA binding"/>
    <property type="evidence" value="ECO:0007669"/>
    <property type="project" value="TreeGrafter"/>
</dbReference>
<dbReference type="Gene3D" id="3.40.1810.10">
    <property type="entry name" value="Transcription factor, MADS-box"/>
    <property type="match status" value="1"/>
</dbReference>
<sequence>MVRHTTGRRKQEMKKMTNEKNLQVTFSKRKNNIFKKASELSILCDVEIVIIVFSPANKAFAFGNPSVESVLNRYLSENPPPMSGTLQLAEAYRRSNVRNLNSELTQVVNELEAEKKRAEDLRKMRLASQAECWWEKPIEEQSVEELQRFKRALENLRENIAQEAQALEFQSSPQFGTKNDEFDAGFGI</sequence>
<keyword evidence="5" id="KW-0539">Nucleus</keyword>
<gene>
    <name evidence="8" type="ORF">HS088_TW16G00827</name>
</gene>
<dbReference type="EMBL" id="JAAARO010000016">
    <property type="protein sequence ID" value="KAF5734378.1"/>
    <property type="molecule type" value="Genomic_DNA"/>
</dbReference>
<dbReference type="SMART" id="SM00432">
    <property type="entry name" value="MADS"/>
    <property type="match status" value="1"/>
</dbReference>
<protein>
    <recommendedName>
        <fullName evidence="7">MADS-box domain-containing protein</fullName>
    </recommendedName>
</protein>
<keyword evidence="4" id="KW-0804">Transcription</keyword>
<proteinExistence type="predicted"/>
<name>A0A7J7CK03_TRIWF</name>
<evidence type="ECO:0000256" key="5">
    <source>
        <dbReference type="ARBA" id="ARBA00023242"/>
    </source>
</evidence>
<evidence type="ECO:0000313" key="8">
    <source>
        <dbReference type="EMBL" id="KAF5734378.1"/>
    </source>
</evidence>
<comment type="caution">
    <text evidence="8">The sequence shown here is derived from an EMBL/GenBank/DDBJ whole genome shotgun (WGS) entry which is preliminary data.</text>
</comment>
<dbReference type="SUPFAM" id="SSF55455">
    <property type="entry name" value="SRF-like"/>
    <property type="match status" value="1"/>
</dbReference>
<dbReference type="Pfam" id="PF00319">
    <property type="entry name" value="SRF-TF"/>
    <property type="match status" value="1"/>
</dbReference>
<dbReference type="GO" id="GO:0045944">
    <property type="term" value="P:positive regulation of transcription by RNA polymerase II"/>
    <property type="evidence" value="ECO:0007669"/>
    <property type="project" value="InterPro"/>
</dbReference>
<dbReference type="AlphaFoldDB" id="A0A7J7CK03"/>
<dbReference type="PRINTS" id="PR00404">
    <property type="entry name" value="MADSDOMAIN"/>
</dbReference>
<dbReference type="Gene3D" id="6.10.140.920">
    <property type="match status" value="1"/>
</dbReference>
<dbReference type="Proteomes" id="UP000593562">
    <property type="component" value="Unassembled WGS sequence"/>
</dbReference>
<evidence type="ECO:0000256" key="2">
    <source>
        <dbReference type="ARBA" id="ARBA00023015"/>
    </source>
</evidence>
<evidence type="ECO:0000256" key="3">
    <source>
        <dbReference type="ARBA" id="ARBA00023125"/>
    </source>
</evidence>
<dbReference type="GO" id="GO:0000981">
    <property type="term" value="F:DNA-binding transcription factor activity, RNA polymerase II-specific"/>
    <property type="evidence" value="ECO:0007669"/>
    <property type="project" value="TreeGrafter"/>
</dbReference>
<evidence type="ECO:0000256" key="4">
    <source>
        <dbReference type="ARBA" id="ARBA00023163"/>
    </source>
</evidence>
<evidence type="ECO:0000256" key="1">
    <source>
        <dbReference type="ARBA" id="ARBA00004123"/>
    </source>
</evidence>
<dbReference type="CDD" id="cd00265">
    <property type="entry name" value="MADS_MEF2_like"/>
    <property type="match status" value="1"/>
</dbReference>
<keyword evidence="3" id="KW-0238">DNA-binding</keyword>
<dbReference type="GO" id="GO:0005634">
    <property type="term" value="C:nucleus"/>
    <property type="evidence" value="ECO:0007669"/>
    <property type="project" value="UniProtKB-SubCell"/>
</dbReference>
<feature type="coiled-coil region" evidence="6">
    <location>
        <begin position="94"/>
        <end position="170"/>
    </location>
</feature>
<comment type="subcellular location">
    <subcellularLocation>
        <location evidence="1">Nucleus</location>
    </subcellularLocation>
</comment>
<keyword evidence="2" id="KW-0805">Transcription regulation</keyword>
<organism evidence="8 9">
    <name type="scientific">Tripterygium wilfordii</name>
    <name type="common">Thunder God vine</name>
    <dbReference type="NCBI Taxonomy" id="458696"/>
    <lineage>
        <taxon>Eukaryota</taxon>
        <taxon>Viridiplantae</taxon>
        <taxon>Streptophyta</taxon>
        <taxon>Embryophyta</taxon>
        <taxon>Tracheophyta</taxon>
        <taxon>Spermatophyta</taxon>
        <taxon>Magnoliopsida</taxon>
        <taxon>eudicotyledons</taxon>
        <taxon>Gunneridae</taxon>
        <taxon>Pentapetalae</taxon>
        <taxon>rosids</taxon>
        <taxon>fabids</taxon>
        <taxon>Celastrales</taxon>
        <taxon>Celastraceae</taxon>
        <taxon>Tripterygium</taxon>
    </lineage>
</organism>
<dbReference type="PANTHER" id="PTHR11945">
    <property type="entry name" value="MADS BOX PROTEIN"/>
    <property type="match status" value="1"/>
</dbReference>
<evidence type="ECO:0000313" key="9">
    <source>
        <dbReference type="Proteomes" id="UP000593562"/>
    </source>
</evidence>
<dbReference type="OrthoDB" id="1933443at2759"/>
<accession>A0A7J7CK03</accession>
<dbReference type="PANTHER" id="PTHR11945:SF776">
    <property type="entry name" value="AGAMOUS-LIKE 50-RELATED"/>
    <property type="match status" value="1"/>
</dbReference>
<dbReference type="InParanoid" id="A0A7J7CK03"/>
<keyword evidence="6" id="KW-0175">Coiled coil</keyword>
<keyword evidence="9" id="KW-1185">Reference proteome</keyword>
<feature type="domain" description="MADS-box" evidence="7">
    <location>
        <begin position="6"/>
        <end position="66"/>
    </location>
</feature>
<dbReference type="InterPro" id="IPR033896">
    <property type="entry name" value="MEF2-like_N"/>
</dbReference>
<evidence type="ECO:0000259" key="7">
    <source>
        <dbReference type="PROSITE" id="PS50066"/>
    </source>
</evidence>